<dbReference type="OrthoDB" id="9759785at2"/>
<name>A0A4D6YNX0_9GAMM</name>
<dbReference type="InterPro" id="IPR029061">
    <property type="entry name" value="THDP-binding"/>
</dbReference>
<dbReference type="SMART" id="SM00861">
    <property type="entry name" value="Transket_pyr"/>
    <property type="match status" value="1"/>
</dbReference>
<accession>A0A4D6YNX0</accession>
<dbReference type="InterPro" id="IPR042179">
    <property type="entry name" value="KGD_C_sf"/>
</dbReference>
<dbReference type="RefSeq" id="WP_158353417.1">
    <property type="nucleotide sequence ID" value="NZ_CP034852.1"/>
</dbReference>
<dbReference type="PANTHER" id="PTHR23152">
    <property type="entry name" value="2-OXOGLUTARATE DEHYDROGENASE"/>
    <property type="match status" value="1"/>
</dbReference>
<dbReference type="Proteomes" id="UP000298782">
    <property type="component" value="Chromosome"/>
</dbReference>
<dbReference type="AlphaFoldDB" id="A0A4D6YNX0"/>
<dbReference type="GO" id="GO:0006099">
    <property type="term" value="P:tricarboxylic acid cycle"/>
    <property type="evidence" value="ECO:0007669"/>
    <property type="project" value="TreeGrafter"/>
</dbReference>
<dbReference type="Gene3D" id="3.40.50.970">
    <property type="match status" value="1"/>
</dbReference>
<dbReference type="InterPro" id="IPR005475">
    <property type="entry name" value="Transketolase-like_Pyr-bd"/>
</dbReference>
<dbReference type="GO" id="GO:0045252">
    <property type="term" value="C:oxoglutarate dehydrogenase complex"/>
    <property type="evidence" value="ECO:0007669"/>
    <property type="project" value="TreeGrafter"/>
</dbReference>
<sequence>MTTQNITFWKNSSCLCHHNLKYLEEYYSKYIIDVNKKKINDCDHIKNTKHIFMKEKKIFLEQDWLNIINFFRFYGHNYSNINPLHNSVKQKDIDLKYCDNNIPLNFNEKILKNFFLNFRSAYPILKKPLDILKKIYCSNIGVEFLHINNEQEIQWICERFEKNPLKNFFSLSEKKRFLQQIIKAESFEKYLNSQFPGAKRFSLEGCDVLIPLLQYVITFSKKNNIKEIAIGMSHRGRLNVLSNVFKKNILNIIAEFSGKNCNSTFSGDVKYHLGYIRKIFLNYKNSISIILKHNPSHLELIYPVLLGTVKSHLEKKNYHDTNNILPIIIHGDAAITGQGVVQESLNMSQTKSFGVGGIIHIILNNQIGFTTSKCNELRSTKYCTDIAKMIYAPIFHVNADDVESVIFIIQTALMFRLKFKKDVFIDLISYRRNGHNETDEPTVTQPMMYKKIKAHPSVSIIYSNKLMCDNIITTNFLEQEQKKYFDNIQKKIQNNNINNFSKNLLEKYKLNQKFQKKINIQILKNLLISANTIPSNIHIHPLVKKIIQHRYSLIKKNYIDWALAEILAYATLLYSGISCRLSGQDINRGTFFHRHIDIHDQLNGSIYTPLNNIKNVSGKFYSNNSVLSEESVLGFEYGYSSNQNHTLTIWEAQFGDFVNGAQNIIDQFIVSGVDKWGEVSNLIMLLPHGYEGQGPEHSSARVERFLQLCANSNIELCIPTTASQIFHIIYKQIFKKNMNPVIVMTPKSMLRNISTYSKIDDLLKNTFLNIIPEMQDNNIKNVIRLIFCCGKIYYELMNANKENKYISIIRIERLYPFPEKEIEICIKKYHINCEIIWCQEEPKNQGAWSYISIHFNNILNRLCVSKTIQYIGRIESASTATGYFNIHEKEQLSIINEAIHIIKKKD</sequence>
<keyword evidence="8" id="KW-1185">Reference proteome</keyword>
<dbReference type="InterPro" id="IPR031717">
    <property type="entry name" value="ODO-1/KGD_C"/>
</dbReference>
<dbReference type="InterPro" id="IPR001017">
    <property type="entry name" value="DH_E1"/>
</dbReference>
<dbReference type="Pfam" id="PF00676">
    <property type="entry name" value="E1_dh"/>
    <property type="match status" value="1"/>
</dbReference>
<dbReference type="InterPro" id="IPR011603">
    <property type="entry name" value="2oxoglutarate_DH_E1"/>
</dbReference>
<dbReference type="Pfam" id="PF16870">
    <property type="entry name" value="OxoGdeHyase_C"/>
    <property type="match status" value="1"/>
</dbReference>
<reference evidence="7 8" key="1">
    <citation type="submission" date="2018-12" db="EMBL/GenBank/DDBJ databases">
        <authorList>
            <person name="Chong R.A."/>
        </authorList>
    </citation>
    <scope>NUCLEOTIDE SEQUENCE [LARGE SCALE GENOMIC DNA]</scope>
    <source>
        <strain evidence="7 8">Tca</strain>
    </source>
</reference>
<dbReference type="SUPFAM" id="SSF52518">
    <property type="entry name" value="Thiamin diphosphate-binding fold (THDP-binding)"/>
    <property type="match status" value="2"/>
</dbReference>
<evidence type="ECO:0000256" key="4">
    <source>
        <dbReference type="ARBA" id="ARBA00023002"/>
    </source>
</evidence>
<dbReference type="GO" id="GO:0005829">
    <property type="term" value="C:cytosol"/>
    <property type="evidence" value="ECO:0007669"/>
    <property type="project" value="TreeGrafter"/>
</dbReference>
<dbReference type="Gene3D" id="3.40.50.11610">
    <property type="entry name" value="Multifunctional 2-oxoglutarate metabolism enzyme, C-terminal domain"/>
    <property type="match status" value="1"/>
</dbReference>
<evidence type="ECO:0000313" key="8">
    <source>
        <dbReference type="Proteomes" id="UP000298782"/>
    </source>
</evidence>
<dbReference type="GO" id="GO:0004591">
    <property type="term" value="F:oxoglutarate dehydrogenase (succinyl-transferring) activity"/>
    <property type="evidence" value="ECO:0007669"/>
    <property type="project" value="UniProtKB-EC"/>
</dbReference>
<dbReference type="Gene3D" id="3.40.50.12470">
    <property type="match status" value="1"/>
</dbReference>
<comment type="cofactor">
    <cofactor evidence="1">
        <name>thiamine diphosphate</name>
        <dbReference type="ChEBI" id="CHEBI:58937"/>
    </cofactor>
</comment>
<keyword evidence="4 7" id="KW-0560">Oxidoreductase</keyword>
<dbReference type="Pfam" id="PF02779">
    <property type="entry name" value="Transket_pyr"/>
    <property type="match status" value="1"/>
</dbReference>
<comment type="function">
    <text evidence="2">E1 component of the 2-oxoglutarate dehydrogenase (OGDH) complex which catalyzes the decarboxylation of 2-oxoglutarate, the first step in the conversion of 2-oxoglutarate to succinyl-CoA and CO(2).</text>
</comment>
<feature type="domain" description="Transketolase-like pyrimidine-binding" evidence="6">
    <location>
        <begin position="559"/>
        <end position="752"/>
    </location>
</feature>
<dbReference type="CDD" id="cd02016">
    <property type="entry name" value="TPP_E1_OGDC_like"/>
    <property type="match status" value="1"/>
</dbReference>
<evidence type="ECO:0000256" key="1">
    <source>
        <dbReference type="ARBA" id="ARBA00001964"/>
    </source>
</evidence>
<reference evidence="7 8" key="2">
    <citation type="submission" date="2019-05" db="EMBL/GenBank/DDBJ databases">
        <title>Genome evolution of the obligate endosymbiont Buchnera aphidicola.</title>
        <authorList>
            <person name="Moran N.A."/>
        </authorList>
    </citation>
    <scope>NUCLEOTIDE SEQUENCE [LARGE SCALE GENOMIC DNA]</scope>
    <source>
        <strain evidence="7 8">Tca</strain>
    </source>
</reference>
<evidence type="ECO:0000256" key="2">
    <source>
        <dbReference type="ARBA" id="ARBA00003906"/>
    </source>
</evidence>
<evidence type="ECO:0000256" key="3">
    <source>
        <dbReference type="ARBA" id="ARBA00012280"/>
    </source>
</evidence>
<organism evidence="7 8">
    <name type="scientific">Buchnera aphidicola</name>
    <name type="common">Thelaxes californica</name>
    <dbReference type="NCBI Taxonomy" id="1315998"/>
    <lineage>
        <taxon>Bacteria</taxon>
        <taxon>Pseudomonadati</taxon>
        <taxon>Pseudomonadota</taxon>
        <taxon>Gammaproteobacteria</taxon>
        <taxon>Enterobacterales</taxon>
        <taxon>Erwiniaceae</taxon>
        <taxon>Buchnera</taxon>
    </lineage>
</organism>
<keyword evidence="5" id="KW-0786">Thiamine pyrophosphate</keyword>
<dbReference type="NCBIfam" id="NF008907">
    <property type="entry name" value="PRK12270.1"/>
    <property type="match status" value="1"/>
</dbReference>
<dbReference type="EC" id="1.2.4.2" evidence="3"/>
<proteinExistence type="predicted"/>
<dbReference type="NCBIfam" id="NF006914">
    <property type="entry name" value="PRK09404.1"/>
    <property type="match status" value="1"/>
</dbReference>
<evidence type="ECO:0000313" key="7">
    <source>
        <dbReference type="EMBL" id="QCI26765.1"/>
    </source>
</evidence>
<evidence type="ECO:0000256" key="5">
    <source>
        <dbReference type="ARBA" id="ARBA00023052"/>
    </source>
</evidence>
<dbReference type="GO" id="GO:0030976">
    <property type="term" value="F:thiamine pyrophosphate binding"/>
    <property type="evidence" value="ECO:0007669"/>
    <property type="project" value="InterPro"/>
</dbReference>
<dbReference type="EMBL" id="CP034852">
    <property type="protein sequence ID" value="QCI26765.1"/>
    <property type="molecule type" value="Genomic_DNA"/>
</dbReference>
<dbReference type="NCBIfam" id="TIGR00239">
    <property type="entry name" value="2oxo_dh_E1"/>
    <property type="match status" value="1"/>
</dbReference>
<dbReference type="PANTHER" id="PTHR23152:SF4">
    <property type="entry name" value="2-OXOADIPATE DEHYDROGENASE COMPLEX COMPONENT E1"/>
    <property type="match status" value="1"/>
</dbReference>
<dbReference type="PIRSF" id="PIRSF000157">
    <property type="entry name" value="Oxoglu_dh_E1"/>
    <property type="match status" value="1"/>
</dbReference>
<evidence type="ECO:0000259" key="6">
    <source>
        <dbReference type="SMART" id="SM00861"/>
    </source>
</evidence>
<gene>
    <name evidence="7" type="ORF">D9V80_01150</name>
</gene>
<protein>
    <recommendedName>
        <fullName evidence="3">oxoglutarate dehydrogenase (succinyl-transferring)</fullName>
        <ecNumber evidence="3">1.2.4.2</ecNumber>
    </recommendedName>
</protein>